<dbReference type="EMBL" id="MN738777">
    <property type="protein sequence ID" value="QHS84278.1"/>
    <property type="molecule type" value="Genomic_DNA"/>
</dbReference>
<name>A0A6C0AX06_9ZZZZ</name>
<organism evidence="1">
    <name type="scientific">viral metagenome</name>
    <dbReference type="NCBI Taxonomy" id="1070528"/>
    <lineage>
        <taxon>unclassified sequences</taxon>
        <taxon>metagenomes</taxon>
        <taxon>organismal metagenomes</taxon>
    </lineage>
</organism>
<proteinExistence type="predicted"/>
<sequence>MDQYTEEERNLVRKNLLCSIENNFNTTKQTINNDNITNIDYNNMTCNISLYKLATENLLMHKKLNAIENEVKELKKTIDDFKQ</sequence>
<dbReference type="AlphaFoldDB" id="A0A6C0AX06"/>
<evidence type="ECO:0000313" key="1">
    <source>
        <dbReference type="EMBL" id="QHS84278.1"/>
    </source>
</evidence>
<protein>
    <submittedName>
        <fullName evidence="1">Uncharacterized protein</fullName>
    </submittedName>
</protein>
<accession>A0A6C0AX06</accession>
<reference evidence="1" key="1">
    <citation type="journal article" date="2020" name="Nature">
        <title>Giant virus diversity and host interactions through global metagenomics.</title>
        <authorList>
            <person name="Schulz F."/>
            <person name="Roux S."/>
            <person name="Paez-Espino D."/>
            <person name="Jungbluth S."/>
            <person name="Walsh D.A."/>
            <person name="Denef V.J."/>
            <person name="McMahon K.D."/>
            <person name="Konstantinidis K.T."/>
            <person name="Eloe-Fadrosh E.A."/>
            <person name="Kyrpides N.C."/>
            <person name="Woyke T."/>
        </authorList>
    </citation>
    <scope>NUCLEOTIDE SEQUENCE</scope>
    <source>
        <strain evidence="1">GVMAG-S-ERX555965-48</strain>
    </source>
</reference>